<proteinExistence type="predicted"/>
<accession>A0A0E9VRG6</accession>
<dbReference type="EMBL" id="GBXM01028627">
    <property type="protein sequence ID" value="JAH79950.1"/>
    <property type="molecule type" value="Transcribed_RNA"/>
</dbReference>
<reference evidence="1" key="2">
    <citation type="journal article" date="2015" name="Fish Shellfish Immunol.">
        <title>Early steps in the European eel (Anguilla anguilla)-Vibrio vulnificus interaction in the gills: Role of the RtxA13 toxin.</title>
        <authorList>
            <person name="Callol A."/>
            <person name="Pajuelo D."/>
            <person name="Ebbesson L."/>
            <person name="Teles M."/>
            <person name="MacKenzie S."/>
            <person name="Amaro C."/>
        </authorList>
    </citation>
    <scope>NUCLEOTIDE SEQUENCE</scope>
</reference>
<organism evidence="1">
    <name type="scientific">Anguilla anguilla</name>
    <name type="common">European freshwater eel</name>
    <name type="synonym">Muraena anguilla</name>
    <dbReference type="NCBI Taxonomy" id="7936"/>
    <lineage>
        <taxon>Eukaryota</taxon>
        <taxon>Metazoa</taxon>
        <taxon>Chordata</taxon>
        <taxon>Craniata</taxon>
        <taxon>Vertebrata</taxon>
        <taxon>Euteleostomi</taxon>
        <taxon>Actinopterygii</taxon>
        <taxon>Neopterygii</taxon>
        <taxon>Teleostei</taxon>
        <taxon>Anguilliformes</taxon>
        <taxon>Anguillidae</taxon>
        <taxon>Anguilla</taxon>
    </lineage>
</organism>
<dbReference type="AlphaFoldDB" id="A0A0E9VRG6"/>
<evidence type="ECO:0000313" key="1">
    <source>
        <dbReference type="EMBL" id="JAH79950.1"/>
    </source>
</evidence>
<reference evidence="1" key="1">
    <citation type="submission" date="2014-11" db="EMBL/GenBank/DDBJ databases">
        <authorList>
            <person name="Amaro Gonzalez C."/>
        </authorList>
    </citation>
    <scope>NUCLEOTIDE SEQUENCE</scope>
</reference>
<protein>
    <submittedName>
        <fullName evidence="1">Uncharacterized protein</fullName>
    </submittedName>
</protein>
<name>A0A0E9VRG6_ANGAN</name>
<sequence length="27" mass="3418">MLYETALHMPSRKLLRYKVLYRFYIVL</sequence>